<keyword evidence="2" id="KW-1185">Reference proteome</keyword>
<comment type="caution">
    <text evidence="1">The sequence shown here is derived from an EMBL/GenBank/DDBJ whole genome shotgun (WGS) entry which is preliminary data.</text>
</comment>
<evidence type="ECO:0000313" key="1">
    <source>
        <dbReference type="EMBL" id="KZS41075.1"/>
    </source>
</evidence>
<dbReference type="AlphaFoldDB" id="A0A163B5P1"/>
<organism evidence="1 2">
    <name type="scientific">Aquimarina aggregata</name>
    <dbReference type="NCBI Taxonomy" id="1642818"/>
    <lineage>
        <taxon>Bacteria</taxon>
        <taxon>Pseudomonadati</taxon>
        <taxon>Bacteroidota</taxon>
        <taxon>Flavobacteriia</taxon>
        <taxon>Flavobacteriales</taxon>
        <taxon>Flavobacteriaceae</taxon>
        <taxon>Aquimarina</taxon>
    </lineage>
</organism>
<sequence length="74" mass="8521">MNGKILVFFGITHTLLGISPFAFGEQFVKFADNFFFKISEGLFEFPLLNGQMNFENFQRFGLSTMVCCSFLLKF</sequence>
<protein>
    <submittedName>
        <fullName evidence="1">Uncharacterized protein</fullName>
    </submittedName>
</protein>
<name>A0A163B5P1_9FLAO</name>
<dbReference type="EMBL" id="LQRT01000007">
    <property type="protein sequence ID" value="KZS41075.1"/>
    <property type="molecule type" value="Genomic_DNA"/>
</dbReference>
<proteinExistence type="predicted"/>
<dbReference type="Proteomes" id="UP000076715">
    <property type="component" value="Unassembled WGS sequence"/>
</dbReference>
<evidence type="ECO:0000313" key="2">
    <source>
        <dbReference type="Proteomes" id="UP000076715"/>
    </source>
</evidence>
<reference evidence="1 2" key="1">
    <citation type="submission" date="2016-01" db="EMBL/GenBank/DDBJ databases">
        <title>The draft genome sequence of Aquimarina sp. RZW4-3-2.</title>
        <authorList>
            <person name="Wang Y."/>
        </authorList>
    </citation>
    <scope>NUCLEOTIDE SEQUENCE [LARGE SCALE GENOMIC DNA]</scope>
    <source>
        <strain evidence="1 2">RZW4-3-2</strain>
    </source>
</reference>
<accession>A0A163B5P1</accession>
<dbReference type="STRING" id="1642818.AWE51_23250"/>
<gene>
    <name evidence="1" type="ORF">AWE51_23250</name>
</gene>